<dbReference type="OrthoDB" id="7062584at2"/>
<protein>
    <submittedName>
        <fullName evidence="1">Pyridoxamine 5'-phosphate oxidase-like protein</fullName>
    </submittedName>
</protein>
<organism evidence="1 2">
    <name type="scientific">Mycolicibacterium cosmeticum</name>
    <dbReference type="NCBI Taxonomy" id="258533"/>
    <lineage>
        <taxon>Bacteria</taxon>
        <taxon>Bacillati</taxon>
        <taxon>Actinomycetota</taxon>
        <taxon>Actinomycetes</taxon>
        <taxon>Mycobacteriales</taxon>
        <taxon>Mycobacteriaceae</taxon>
        <taxon>Mycolicibacterium</taxon>
    </lineage>
</organism>
<dbReference type="Pfam" id="PF12900">
    <property type="entry name" value="Pyridox_ox_2"/>
    <property type="match status" value="1"/>
</dbReference>
<dbReference type="InterPro" id="IPR024747">
    <property type="entry name" value="Pyridox_Oxase-rel"/>
</dbReference>
<dbReference type="STRING" id="258533.BN977_05887"/>
<evidence type="ECO:0000313" key="1">
    <source>
        <dbReference type="EMBL" id="CDO11046.1"/>
    </source>
</evidence>
<comment type="caution">
    <text evidence="1">The sequence shown here is derived from an EMBL/GenBank/DDBJ whole genome shotgun (WGS) entry which is preliminary data.</text>
</comment>
<keyword evidence="2" id="KW-1185">Reference proteome</keyword>
<sequence>MMSETTPVTVLSESECWSLLGSVTLGRLVTDVDGEPEIFPINFVVQHRTVLFRTAEGTKLTSAAINRNVLFEADDTTISEGWSVILKGVAQTPRTDDDIQDAERAWLYPWTATPKPHFVRIRPLRITGRRFVFGPEPGH</sequence>
<dbReference type="eggNOG" id="COG3467">
    <property type="taxonomic scope" value="Bacteria"/>
</dbReference>
<proteinExistence type="predicted"/>
<dbReference type="SUPFAM" id="SSF50475">
    <property type="entry name" value="FMN-binding split barrel"/>
    <property type="match status" value="1"/>
</dbReference>
<dbReference type="InterPro" id="IPR012349">
    <property type="entry name" value="Split_barrel_FMN-bd"/>
</dbReference>
<name>W9B8R7_MYCCO</name>
<reference evidence="1" key="1">
    <citation type="submission" date="2014-03" db="EMBL/GenBank/DDBJ databases">
        <title>Draft Genome Sequence of Mycobacterium cosmeticum DSM 44829.</title>
        <authorList>
            <person name="Croce O."/>
            <person name="Robert C."/>
            <person name="Raoult D."/>
            <person name="Drancourt M."/>
        </authorList>
    </citation>
    <scope>NUCLEOTIDE SEQUENCE [LARGE SCALE GENOMIC DNA]</scope>
    <source>
        <strain evidence="1">DSM 44829</strain>
    </source>
</reference>
<dbReference type="Gene3D" id="2.30.110.10">
    <property type="entry name" value="Electron Transport, Fmn-binding Protein, Chain A"/>
    <property type="match status" value="1"/>
</dbReference>
<accession>W9B8R7</accession>
<dbReference type="AlphaFoldDB" id="W9B8R7"/>
<evidence type="ECO:0000313" key="2">
    <source>
        <dbReference type="Proteomes" id="UP000028870"/>
    </source>
</evidence>
<gene>
    <name evidence="1" type="ORF">BN977_05887</name>
</gene>
<dbReference type="EMBL" id="CCBB010000003">
    <property type="protein sequence ID" value="CDO11046.1"/>
    <property type="molecule type" value="Genomic_DNA"/>
</dbReference>
<reference evidence="1" key="2">
    <citation type="submission" date="2014-03" db="EMBL/GenBank/DDBJ databases">
        <authorList>
            <person name="Urmite Genomes"/>
        </authorList>
    </citation>
    <scope>NUCLEOTIDE SEQUENCE</scope>
    <source>
        <strain evidence="1">DSM 44829</strain>
    </source>
</reference>
<dbReference type="Proteomes" id="UP000028870">
    <property type="component" value="Unassembled WGS sequence"/>
</dbReference>